<feature type="binding site" evidence="11">
    <location>
        <position position="140"/>
    </location>
    <ligand>
        <name>substrate</name>
    </ligand>
</feature>
<dbReference type="CDD" id="cd00464">
    <property type="entry name" value="SK"/>
    <property type="match status" value="1"/>
</dbReference>
<comment type="catalytic activity">
    <reaction evidence="10 11">
        <text>shikimate + ATP = 3-phosphoshikimate + ADP + H(+)</text>
        <dbReference type="Rhea" id="RHEA:13121"/>
        <dbReference type="ChEBI" id="CHEBI:15378"/>
        <dbReference type="ChEBI" id="CHEBI:30616"/>
        <dbReference type="ChEBI" id="CHEBI:36208"/>
        <dbReference type="ChEBI" id="CHEBI:145989"/>
        <dbReference type="ChEBI" id="CHEBI:456216"/>
        <dbReference type="EC" id="2.7.1.71"/>
    </reaction>
</comment>
<dbReference type="PANTHER" id="PTHR21087:SF16">
    <property type="entry name" value="SHIKIMATE KINASE 1, CHLOROPLASTIC"/>
    <property type="match status" value="1"/>
</dbReference>
<keyword evidence="7 11" id="KW-0418">Kinase</keyword>
<comment type="pathway">
    <text evidence="1 11">Metabolic intermediate biosynthesis; chorismate biosynthesis; chorismate from D-erythrose 4-phosphate and phosphoenolpyruvate: step 5/7.</text>
</comment>
<dbReference type="PRINTS" id="PR01100">
    <property type="entry name" value="SHIKIMTKNASE"/>
</dbReference>
<evidence type="ECO:0000313" key="13">
    <source>
        <dbReference type="Proteomes" id="UP001302429"/>
    </source>
</evidence>
<dbReference type="AlphaFoldDB" id="A0AA97F6E3"/>
<accession>A0AA97F6E3</accession>
<protein>
    <recommendedName>
        <fullName evidence="3 11">Shikimate kinase</fullName>
        <shortName evidence="11">SK</shortName>
        <ecNumber evidence="3 11">2.7.1.71</ecNumber>
    </recommendedName>
</protein>
<evidence type="ECO:0000256" key="6">
    <source>
        <dbReference type="ARBA" id="ARBA00022741"/>
    </source>
</evidence>
<proteinExistence type="inferred from homology"/>
<evidence type="ECO:0000256" key="7">
    <source>
        <dbReference type="ARBA" id="ARBA00022777"/>
    </source>
</evidence>
<dbReference type="GO" id="GO:0009423">
    <property type="term" value="P:chorismate biosynthetic process"/>
    <property type="evidence" value="ECO:0007669"/>
    <property type="project" value="UniProtKB-UniRule"/>
</dbReference>
<dbReference type="InterPro" id="IPR031322">
    <property type="entry name" value="Shikimate/glucono_kinase"/>
</dbReference>
<keyword evidence="11" id="KW-0963">Cytoplasm</keyword>
<dbReference type="HAMAP" id="MF_00109">
    <property type="entry name" value="Shikimate_kinase"/>
    <property type="match status" value="1"/>
</dbReference>
<evidence type="ECO:0000256" key="1">
    <source>
        <dbReference type="ARBA" id="ARBA00004842"/>
    </source>
</evidence>
<keyword evidence="8 11" id="KW-0067">ATP-binding</keyword>
<name>A0AA97F6E3_9SPHN</name>
<comment type="cofactor">
    <cofactor evidence="11">
        <name>Mg(2+)</name>
        <dbReference type="ChEBI" id="CHEBI:18420"/>
    </cofactor>
    <text evidence="11">Binds 1 Mg(2+) ion per subunit.</text>
</comment>
<dbReference type="KEGG" id="acoa:RB602_09755"/>
<reference evidence="12 13" key="1">
    <citation type="submission" date="2023-10" db="EMBL/GenBank/DDBJ databases">
        <title>Complete genome sequence of a Sphingomonadaceae bacterium.</title>
        <authorList>
            <person name="Yan C."/>
        </authorList>
    </citation>
    <scope>NUCLEOTIDE SEQUENCE [LARGE SCALE GENOMIC DNA]</scope>
    <source>
        <strain evidence="12 13">SCSIO 66989</strain>
    </source>
</reference>
<dbReference type="Proteomes" id="UP001302429">
    <property type="component" value="Chromosome"/>
</dbReference>
<dbReference type="GO" id="GO:0000287">
    <property type="term" value="F:magnesium ion binding"/>
    <property type="evidence" value="ECO:0007669"/>
    <property type="project" value="UniProtKB-UniRule"/>
</dbReference>
<dbReference type="EC" id="2.7.1.71" evidence="3 11"/>
<comment type="caution">
    <text evidence="11">Lacks conserved residue(s) required for the propagation of feature annotation.</text>
</comment>
<dbReference type="PROSITE" id="PS01128">
    <property type="entry name" value="SHIKIMATE_KINASE"/>
    <property type="match status" value="1"/>
</dbReference>
<dbReference type="InterPro" id="IPR027417">
    <property type="entry name" value="P-loop_NTPase"/>
</dbReference>
<dbReference type="Pfam" id="PF01202">
    <property type="entry name" value="SKI"/>
    <property type="match status" value="1"/>
</dbReference>
<keyword evidence="13" id="KW-1185">Reference proteome</keyword>
<dbReference type="GO" id="GO:0009073">
    <property type="term" value="P:aromatic amino acid family biosynthetic process"/>
    <property type="evidence" value="ECO:0007669"/>
    <property type="project" value="UniProtKB-KW"/>
</dbReference>
<sequence>MTGIDRPIVLVGLMGSGKSTIGRRLANSLKLRFVDADEEIEKAADRTISEIFDEYGEKQFRDGERRVIARLIGKDPIVLATGGGAFVNDDTRALIKRDALSIWLDADLETLVERVSRKDTRPLLRNKSPRDVLTKLAAERNPLYAEADLRVTSANGPHMATVERILEALAQWQS</sequence>
<dbReference type="GO" id="GO:0008652">
    <property type="term" value="P:amino acid biosynthetic process"/>
    <property type="evidence" value="ECO:0007669"/>
    <property type="project" value="UniProtKB-KW"/>
</dbReference>
<dbReference type="Gene3D" id="3.40.50.300">
    <property type="entry name" value="P-loop containing nucleotide triphosphate hydrolases"/>
    <property type="match status" value="1"/>
</dbReference>
<dbReference type="NCBIfam" id="NF010552">
    <property type="entry name" value="PRK13946.1"/>
    <property type="match status" value="1"/>
</dbReference>
<feature type="binding site" evidence="11">
    <location>
        <position position="83"/>
    </location>
    <ligand>
        <name>substrate</name>
    </ligand>
</feature>
<dbReference type="SUPFAM" id="SSF52540">
    <property type="entry name" value="P-loop containing nucleoside triphosphate hydrolases"/>
    <property type="match status" value="1"/>
</dbReference>
<feature type="binding site" evidence="11">
    <location>
        <position position="121"/>
    </location>
    <ligand>
        <name>ATP</name>
        <dbReference type="ChEBI" id="CHEBI:30616"/>
    </ligand>
</feature>
<evidence type="ECO:0000256" key="10">
    <source>
        <dbReference type="ARBA" id="ARBA00048567"/>
    </source>
</evidence>
<evidence type="ECO:0000256" key="5">
    <source>
        <dbReference type="ARBA" id="ARBA00022679"/>
    </source>
</evidence>
<keyword evidence="11" id="KW-0460">Magnesium</keyword>
<dbReference type="PANTHER" id="PTHR21087">
    <property type="entry name" value="SHIKIMATE KINASE"/>
    <property type="match status" value="1"/>
</dbReference>
<dbReference type="GO" id="GO:0004765">
    <property type="term" value="F:shikimate kinase activity"/>
    <property type="evidence" value="ECO:0007669"/>
    <property type="project" value="UniProtKB-UniRule"/>
</dbReference>
<dbReference type="InterPro" id="IPR000623">
    <property type="entry name" value="Shikimate_kinase/TSH1"/>
</dbReference>
<keyword evidence="5 11" id="KW-0808">Transferase</keyword>
<organism evidence="12 13">
    <name type="scientific">Alterisphingorhabdus coralli</name>
    <dbReference type="NCBI Taxonomy" id="3071408"/>
    <lineage>
        <taxon>Bacteria</taxon>
        <taxon>Pseudomonadati</taxon>
        <taxon>Pseudomonadota</taxon>
        <taxon>Alphaproteobacteria</taxon>
        <taxon>Sphingomonadales</taxon>
        <taxon>Sphingomonadaceae</taxon>
        <taxon>Alterisphingorhabdus (ex Yan et al. 2024)</taxon>
    </lineage>
</organism>
<evidence type="ECO:0000256" key="4">
    <source>
        <dbReference type="ARBA" id="ARBA00022605"/>
    </source>
</evidence>
<dbReference type="InterPro" id="IPR023000">
    <property type="entry name" value="Shikimate_kinase_CS"/>
</dbReference>
<evidence type="ECO:0000256" key="9">
    <source>
        <dbReference type="ARBA" id="ARBA00023141"/>
    </source>
</evidence>
<feature type="binding site" evidence="11">
    <location>
        <position position="61"/>
    </location>
    <ligand>
        <name>substrate</name>
    </ligand>
</feature>
<comment type="subcellular location">
    <subcellularLocation>
        <location evidence="11">Cytoplasm</location>
    </subcellularLocation>
</comment>
<dbReference type="GO" id="GO:0005829">
    <property type="term" value="C:cytosol"/>
    <property type="evidence" value="ECO:0007669"/>
    <property type="project" value="TreeGrafter"/>
</dbReference>
<comment type="function">
    <text evidence="11">Catalyzes the specific phosphorylation of the 3-hydroxyl group of shikimic acid using ATP as a cosubstrate.</text>
</comment>
<keyword evidence="9 11" id="KW-0057">Aromatic amino acid biosynthesis</keyword>
<comment type="similarity">
    <text evidence="2 11">Belongs to the shikimate kinase family.</text>
</comment>
<keyword evidence="4 11" id="KW-0028">Amino-acid biosynthesis</keyword>
<feature type="binding site" evidence="11">
    <location>
        <position position="37"/>
    </location>
    <ligand>
        <name>substrate</name>
    </ligand>
</feature>
<evidence type="ECO:0000256" key="8">
    <source>
        <dbReference type="ARBA" id="ARBA00022840"/>
    </source>
</evidence>
<evidence type="ECO:0000256" key="2">
    <source>
        <dbReference type="ARBA" id="ARBA00006997"/>
    </source>
</evidence>
<feature type="binding site" evidence="11">
    <location>
        <position position="19"/>
    </location>
    <ligand>
        <name>Mg(2+)</name>
        <dbReference type="ChEBI" id="CHEBI:18420"/>
    </ligand>
</feature>
<keyword evidence="11" id="KW-0479">Metal-binding</keyword>
<feature type="binding site" evidence="11">
    <location>
        <begin position="15"/>
        <end position="20"/>
    </location>
    <ligand>
        <name>ATP</name>
        <dbReference type="ChEBI" id="CHEBI:30616"/>
    </ligand>
</feature>
<dbReference type="GO" id="GO:0005524">
    <property type="term" value="F:ATP binding"/>
    <property type="evidence" value="ECO:0007669"/>
    <property type="project" value="UniProtKB-UniRule"/>
</dbReference>
<evidence type="ECO:0000313" key="12">
    <source>
        <dbReference type="EMBL" id="WOE74138.1"/>
    </source>
</evidence>
<dbReference type="EMBL" id="CP136594">
    <property type="protein sequence ID" value="WOE74138.1"/>
    <property type="molecule type" value="Genomic_DNA"/>
</dbReference>
<comment type="subunit">
    <text evidence="11">Monomer.</text>
</comment>
<keyword evidence="6 11" id="KW-0547">Nucleotide-binding</keyword>
<gene>
    <name evidence="11" type="primary">aroK</name>
    <name evidence="12" type="ORF">RB602_09755</name>
</gene>
<evidence type="ECO:0000256" key="3">
    <source>
        <dbReference type="ARBA" id="ARBA00012154"/>
    </source>
</evidence>
<evidence type="ECO:0000256" key="11">
    <source>
        <dbReference type="HAMAP-Rule" id="MF_00109"/>
    </source>
</evidence>